<evidence type="ECO:0000256" key="1">
    <source>
        <dbReference type="SAM" id="SignalP"/>
    </source>
</evidence>
<proteinExistence type="predicted"/>
<comment type="caution">
    <text evidence="2">The sequence shown here is derived from an EMBL/GenBank/DDBJ whole genome shotgun (WGS) entry which is preliminary data.</text>
</comment>
<accession>A0AAN9TG54</accession>
<keyword evidence="1" id="KW-0732">Signal</keyword>
<feature type="chain" id="PRO_5042983447" evidence="1">
    <location>
        <begin position="26"/>
        <end position="96"/>
    </location>
</feature>
<dbReference type="AlphaFoldDB" id="A0AAN9TG54"/>
<reference evidence="2 3" key="1">
    <citation type="submission" date="2024-03" db="EMBL/GenBank/DDBJ databases">
        <title>Adaptation during the transition from Ophiocordyceps entomopathogen to insect associate is accompanied by gene loss and intensified selection.</title>
        <authorList>
            <person name="Ward C.M."/>
            <person name="Onetto C.A."/>
            <person name="Borneman A.R."/>
        </authorList>
    </citation>
    <scope>NUCLEOTIDE SEQUENCE [LARGE SCALE GENOMIC DNA]</scope>
    <source>
        <strain evidence="2">AWRI1</strain>
        <tissue evidence="2">Single Adult Female</tissue>
    </source>
</reference>
<dbReference type="EMBL" id="JBBCAQ010000028">
    <property type="protein sequence ID" value="KAK7585852.1"/>
    <property type="molecule type" value="Genomic_DNA"/>
</dbReference>
<sequence>MRGRPFCSVPIILALELDPTTSVCAVRVCNATELALRVVVKQDHVRTSVLPSNWFGGGAYESAKTFARPCSEVLCSSDLRSADAMLPNRTVRTLRP</sequence>
<keyword evidence="3" id="KW-1185">Reference proteome</keyword>
<evidence type="ECO:0000313" key="3">
    <source>
        <dbReference type="Proteomes" id="UP001367676"/>
    </source>
</evidence>
<name>A0AAN9TG54_9HEMI</name>
<protein>
    <submittedName>
        <fullName evidence="2">Uncharacterized protein</fullName>
    </submittedName>
</protein>
<dbReference type="Proteomes" id="UP001367676">
    <property type="component" value="Unassembled WGS sequence"/>
</dbReference>
<feature type="signal peptide" evidence="1">
    <location>
        <begin position="1"/>
        <end position="25"/>
    </location>
</feature>
<organism evidence="2 3">
    <name type="scientific">Parthenolecanium corni</name>
    <dbReference type="NCBI Taxonomy" id="536013"/>
    <lineage>
        <taxon>Eukaryota</taxon>
        <taxon>Metazoa</taxon>
        <taxon>Ecdysozoa</taxon>
        <taxon>Arthropoda</taxon>
        <taxon>Hexapoda</taxon>
        <taxon>Insecta</taxon>
        <taxon>Pterygota</taxon>
        <taxon>Neoptera</taxon>
        <taxon>Paraneoptera</taxon>
        <taxon>Hemiptera</taxon>
        <taxon>Sternorrhyncha</taxon>
        <taxon>Coccoidea</taxon>
        <taxon>Coccidae</taxon>
        <taxon>Parthenolecanium</taxon>
    </lineage>
</organism>
<evidence type="ECO:0000313" key="2">
    <source>
        <dbReference type="EMBL" id="KAK7585852.1"/>
    </source>
</evidence>
<gene>
    <name evidence="2" type="ORF">V9T40_000031</name>
</gene>